<keyword evidence="3" id="KW-1185">Reference proteome</keyword>
<dbReference type="RefSeq" id="WP_353302569.1">
    <property type="nucleotide sequence ID" value="NZ_BAABWN010000005.1"/>
</dbReference>
<comment type="caution">
    <text evidence="2">The sequence shown here is derived from an EMBL/GenBank/DDBJ whole genome shotgun (WGS) entry which is preliminary data.</text>
</comment>
<name>A0ABQ0A8D8_9GAMM</name>
<gene>
    <name evidence="2" type="ORF">NBRC116591_17170</name>
</gene>
<dbReference type="Pfam" id="PF19921">
    <property type="entry name" value="bpX5"/>
    <property type="match status" value="1"/>
</dbReference>
<evidence type="ECO:0000313" key="3">
    <source>
        <dbReference type="Proteomes" id="UP001465153"/>
    </source>
</evidence>
<protein>
    <recommendedName>
        <fullName evidence="1">MoxR-vWA-beta-propeller ternary system domain-containing protein</fullName>
    </recommendedName>
</protein>
<sequence length="132" mass="14564">MKVTWQFRDQPLVSTGLLAGGDLTKMLVKKLLQREDFELRQLTGVASTDAIAITGVSLPWLPGVSYFGVDPLAPQLLIPTHLTPSVSIELLERKIQFSNGKGIYIIDPTQRLIFPLAKARPLDRSKLEAIVA</sequence>
<dbReference type="InterPro" id="IPR045548">
    <property type="entry name" value="bpX5"/>
</dbReference>
<feature type="domain" description="MoxR-vWA-beta-propeller ternary system" evidence="1">
    <location>
        <begin position="3"/>
        <end position="130"/>
    </location>
</feature>
<proteinExistence type="predicted"/>
<organism evidence="2 3">
    <name type="scientific">Sessilibacter corallicola</name>
    <dbReference type="NCBI Taxonomy" id="2904075"/>
    <lineage>
        <taxon>Bacteria</taxon>
        <taxon>Pseudomonadati</taxon>
        <taxon>Pseudomonadota</taxon>
        <taxon>Gammaproteobacteria</taxon>
        <taxon>Cellvibrionales</taxon>
        <taxon>Cellvibrionaceae</taxon>
        <taxon>Sessilibacter</taxon>
    </lineage>
</organism>
<accession>A0ABQ0A8D8</accession>
<evidence type="ECO:0000313" key="2">
    <source>
        <dbReference type="EMBL" id="GAA6167906.1"/>
    </source>
</evidence>
<reference evidence="2 3" key="1">
    <citation type="submission" date="2024-04" db="EMBL/GenBank/DDBJ databases">
        <title>Draft genome sequence of Sessilibacter corallicola NBRC 116591.</title>
        <authorList>
            <person name="Miyakawa T."/>
            <person name="Kusuya Y."/>
            <person name="Miura T."/>
        </authorList>
    </citation>
    <scope>NUCLEOTIDE SEQUENCE [LARGE SCALE GENOMIC DNA]</scope>
    <source>
        <strain evidence="2 3">KU-00831-HH</strain>
    </source>
</reference>
<dbReference type="Proteomes" id="UP001465153">
    <property type="component" value="Unassembled WGS sequence"/>
</dbReference>
<dbReference type="EMBL" id="BAABWN010000005">
    <property type="protein sequence ID" value="GAA6167906.1"/>
    <property type="molecule type" value="Genomic_DNA"/>
</dbReference>
<evidence type="ECO:0000259" key="1">
    <source>
        <dbReference type="Pfam" id="PF19921"/>
    </source>
</evidence>